<dbReference type="Ensembl" id="ENSDCDT00010011885.1">
    <property type="protein sequence ID" value="ENSDCDP00010011360.1"/>
    <property type="gene ID" value="ENSDCDG00010005030.1"/>
</dbReference>
<name>A0AAY4ASN6_9TELE</name>
<dbReference type="InterPro" id="IPR036691">
    <property type="entry name" value="Endo/exonu/phosph_ase_sf"/>
</dbReference>
<evidence type="ECO:0008006" key="3">
    <source>
        <dbReference type="Google" id="ProtNLM"/>
    </source>
</evidence>
<organism evidence="1 2">
    <name type="scientific">Denticeps clupeoides</name>
    <name type="common">denticle herring</name>
    <dbReference type="NCBI Taxonomy" id="299321"/>
    <lineage>
        <taxon>Eukaryota</taxon>
        <taxon>Metazoa</taxon>
        <taxon>Chordata</taxon>
        <taxon>Craniata</taxon>
        <taxon>Vertebrata</taxon>
        <taxon>Euteleostomi</taxon>
        <taxon>Actinopterygii</taxon>
        <taxon>Neopterygii</taxon>
        <taxon>Teleostei</taxon>
        <taxon>Clupei</taxon>
        <taxon>Clupeiformes</taxon>
        <taxon>Denticipitoidei</taxon>
        <taxon>Denticipitidae</taxon>
        <taxon>Denticeps</taxon>
    </lineage>
</organism>
<dbReference type="GeneTree" id="ENSGT00940000177017"/>
<protein>
    <recommendedName>
        <fullName evidence="3">Endonuclease/exonuclease/phosphatase domain-containing protein</fullName>
    </recommendedName>
</protein>
<dbReference type="Gene3D" id="3.60.10.10">
    <property type="entry name" value="Endonuclease/exonuclease/phosphatase"/>
    <property type="match status" value="1"/>
</dbReference>
<reference evidence="1 2" key="1">
    <citation type="submission" date="2020-06" db="EMBL/GenBank/DDBJ databases">
        <authorList>
            <consortium name="Wellcome Sanger Institute Data Sharing"/>
        </authorList>
    </citation>
    <scope>NUCLEOTIDE SEQUENCE [LARGE SCALE GENOMIC DNA]</scope>
</reference>
<dbReference type="Proteomes" id="UP000694580">
    <property type="component" value="Chromosome 9"/>
</dbReference>
<dbReference type="AlphaFoldDB" id="A0AAY4ASN6"/>
<keyword evidence="2" id="KW-1185">Reference proteome</keyword>
<dbReference type="SUPFAM" id="SSF56219">
    <property type="entry name" value="DNase I-like"/>
    <property type="match status" value="1"/>
</dbReference>
<reference evidence="1" key="3">
    <citation type="submission" date="2025-09" db="UniProtKB">
        <authorList>
            <consortium name="Ensembl"/>
        </authorList>
    </citation>
    <scope>IDENTIFICATION</scope>
</reference>
<sequence length="127" mass="14422">ICFNRCPGNVVASKADVFGHWIVVVLNVEGHFIILCNVYGYATSTENKLLLSKLTDVFSELKDIYKSNFIVVGGDYNLTPDDCLDRCPSRFHREINGNKDFVSLINDTKNKKNCDILQTEMQTTKRI</sequence>
<reference evidence="1" key="2">
    <citation type="submission" date="2025-08" db="UniProtKB">
        <authorList>
            <consortium name="Ensembl"/>
        </authorList>
    </citation>
    <scope>IDENTIFICATION</scope>
</reference>
<proteinExistence type="predicted"/>
<accession>A0AAY4ASN6</accession>
<evidence type="ECO:0000313" key="2">
    <source>
        <dbReference type="Proteomes" id="UP000694580"/>
    </source>
</evidence>
<evidence type="ECO:0000313" key="1">
    <source>
        <dbReference type="Ensembl" id="ENSDCDP00010011360.1"/>
    </source>
</evidence>